<evidence type="ECO:0000313" key="7">
    <source>
        <dbReference type="Proteomes" id="UP000319576"/>
    </source>
</evidence>
<evidence type="ECO:0000256" key="1">
    <source>
        <dbReference type="ARBA" id="ARBA00022448"/>
    </source>
</evidence>
<evidence type="ECO:0000313" key="6">
    <source>
        <dbReference type="EMBL" id="QDU21785.1"/>
    </source>
</evidence>
<dbReference type="InterPro" id="IPR001486">
    <property type="entry name" value="Hemoglobin_trunc"/>
</dbReference>
<accession>A0A517XW99</accession>
<dbReference type="GO" id="GO:0020037">
    <property type="term" value="F:heme binding"/>
    <property type="evidence" value="ECO:0007669"/>
    <property type="project" value="InterPro"/>
</dbReference>
<dbReference type="Proteomes" id="UP000319576">
    <property type="component" value="Chromosome"/>
</dbReference>
<feature type="binding site" description="distal binding residue" evidence="5">
    <location>
        <position position="75"/>
    </location>
    <ligand>
        <name>heme</name>
        <dbReference type="ChEBI" id="CHEBI:30413"/>
    </ligand>
    <ligandPart>
        <name>Fe</name>
        <dbReference type="ChEBI" id="CHEBI:18248"/>
    </ligandPart>
</feature>
<organism evidence="6 7">
    <name type="scientific">Urbifossiella limnaea</name>
    <dbReference type="NCBI Taxonomy" id="2528023"/>
    <lineage>
        <taxon>Bacteria</taxon>
        <taxon>Pseudomonadati</taxon>
        <taxon>Planctomycetota</taxon>
        <taxon>Planctomycetia</taxon>
        <taxon>Gemmatales</taxon>
        <taxon>Gemmataceae</taxon>
        <taxon>Urbifossiella</taxon>
    </lineage>
</organism>
<dbReference type="RefSeq" id="WP_202920219.1">
    <property type="nucleotide sequence ID" value="NZ_CP036273.1"/>
</dbReference>
<dbReference type="CDD" id="cd00454">
    <property type="entry name" value="TrHb1_N"/>
    <property type="match status" value="1"/>
</dbReference>
<dbReference type="AlphaFoldDB" id="A0A517XW99"/>
<keyword evidence="1" id="KW-0813">Transport</keyword>
<reference evidence="6 7" key="1">
    <citation type="submission" date="2019-02" db="EMBL/GenBank/DDBJ databases">
        <title>Deep-cultivation of Planctomycetes and their phenomic and genomic characterization uncovers novel biology.</title>
        <authorList>
            <person name="Wiegand S."/>
            <person name="Jogler M."/>
            <person name="Boedeker C."/>
            <person name="Pinto D."/>
            <person name="Vollmers J."/>
            <person name="Rivas-Marin E."/>
            <person name="Kohn T."/>
            <person name="Peeters S.H."/>
            <person name="Heuer A."/>
            <person name="Rast P."/>
            <person name="Oberbeckmann S."/>
            <person name="Bunk B."/>
            <person name="Jeske O."/>
            <person name="Meyerdierks A."/>
            <person name="Storesund J.E."/>
            <person name="Kallscheuer N."/>
            <person name="Luecker S."/>
            <person name="Lage O.M."/>
            <person name="Pohl T."/>
            <person name="Merkel B.J."/>
            <person name="Hornburger P."/>
            <person name="Mueller R.-W."/>
            <person name="Bruemmer F."/>
            <person name="Labrenz M."/>
            <person name="Spormann A.M."/>
            <person name="Op den Camp H."/>
            <person name="Overmann J."/>
            <person name="Amann R."/>
            <person name="Jetten M.S.M."/>
            <person name="Mascher T."/>
            <person name="Medema M.H."/>
            <person name="Devos D.P."/>
            <person name="Kaster A.-K."/>
            <person name="Ovreas L."/>
            <person name="Rohde M."/>
            <person name="Galperin M.Y."/>
            <person name="Jogler C."/>
        </authorList>
    </citation>
    <scope>NUCLEOTIDE SEQUENCE [LARGE SCALE GENOMIC DNA]</scope>
    <source>
        <strain evidence="6 7">ETA_A1</strain>
    </source>
</reference>
<dbReference type="GO" id="GO:0019825">
    <property type="term" value="F:oxygen binding"/>
    <property type="evidence" value="ECO:0007669"/>
    <property type="project" value="InterPro"/>
</dbReference>
<proteinExistence type="predicted"/>
<gene>
    <name evidence="6" type="primary">glbN</name>
    <name evidence="6" type="ORF">ETAA1_37580</name>
</gene>
<evidence type="ECO:0000256" key="4">
    <source>
        <dbReference type="ARBA" id="ARBA00023004"/>
    </source>
</evidence>
<dbReference type="InterPro" id="IPR012292">
    <property type="entry name" value="Globin/Proto"/>
</dbReference>
<keyword evidence="7" id="KW-1185">Reference proteome</keyword>
<evidence type="ECO:0000256" key="3">
    <source>
        <dbReference type="ARBA" id="ARBA00022723"/>
    </source>
</evidence>
<dbReference type="Pfam" id="PF01152">
    <property type="entry name" value="Bac_globin"/>
    <property type="match status" value="1"/>
</dbReference>
<evidence type="ECO:0000256" key="2">
    <source>
        <dbReference type="ARBA" id="ARBA00022617"/>
    </source>
</evidence>
<sequence length="127" mass="14286">MTLYERLGGVYAIATVVDDFIDRIMDDPRLNANPKVDEAHHKVARAGFKFLVTEQVCEATGGPQRYTGRSMRDSHAHLDITAGEWDAFLDDLRQTLTKFHVPDAEQGELFAIVEGTKQDIVLPRSTR</sequence>
<evidence type="ECO:0000256" key="5">
    <source>
        <dbReference type="PIRSR" id="PIRSR601486-1"/>
    </source>
</evidence>
<dbReference type="SUPFAM" id="SSF46458">
    <property type="entry name" value="Globin-like"/>
    <property type="match status" value="1"/>
</dbReference>
<dbReference type="Gene3D" id="1.10.490.10">
    <property type="entry name" value="Globins"/>
    <property type="match status" value="1"/>
</dbReference>
<dbReference type="KEGG" id="uli:ETAA1_37580"/>
<name>A0A517XW99_9BACT</name>
<protein>
    <submittedName>
        <fullName evidence="6">Group 1 truncated hemoglobin GlbN</fullName>
    </submittedName>
</protein>
<keyword evidence="4 5" id="KW-0408">Iron</keyword>
<dbReference type="EMBL" id="CP036273">
    <property type="protein sequence ID" value="QDU21785.1"/>
    <property type="molecule type" value="Genomic_DNA"/>
</dbReference>
<dbReference type="GO" id="GO:0046872">
    <property type="term" value="F:metal ion binding"/>
    <property type="evidence" value="ECO:0007669"/>
    <property type="project" value="UniProtKB-KW"/>
</dbReference>
<dbReference type="InterPro" id="IPR009050">
    <property type="entry name" value="Globin-like_sf"/>
</dbReference>
<keyword evidence="3 5" id="KW-0479">Metal-binding</keyword>
<keyword evidence="2 5" id="KW-0349">Heme</keyword>